<dbReference type="Proteomes" id="UP000177187">
    <property type="component" value="Unassembled WGS sequence"/>
</dbReference>
<gene>
    <name evidence="2" type="ORF">A2Y64_07005</name>
</gene>
<keyword evidence="1" id="KW-0472">Membrane</keyword>
<dbReference type="STRING" id="1817816.A2Y64_07005"/>
<accession>A0A1F5F515</accession>
<feature type="transmembrane region" description="Helical" evidence="1">
    <location>
        <begin position="107"/>
        <end position="129"/>
    </location>
</feature>
<sequence length="318" mass="34670">MEFDRGQLKHDLNLCTWEGCLAQFHLSIAAGVVFTGFAIKLGADELMLGLLGSLPFLFRPLQLLSAYLISRGVRHRPIFVWTSTVHRMVWVVPAVLLFLPLDSGSRLMLLLFTAAVSYAFAAPLENAWVSWSADFVPVTIRGRYFGTRNIFTGATGLAAGLGAAGLVDLLGEDNLALGHLIVFGAAVAAGAVSVYLLSRYPSSPRSNRTEFNIFQGLRDAVDNDNLRRFLFAVVCWNFALGVGGPFFLPHALNYLGFSYTTIQAYCVIVTVAILVTNRFWGRAMDRFGARAVLATCGVVLGLFPLVWSATGPTLTWPV</sequence>
<feature type="transmembrane region" description="Helical" evidence="1">
    <location>
        <begin position="150"/>
        <end position="170"/>
    </location>
</feature>
<dbReference type="EMBL" id="MFAF01000094">
    <property type="protein sequence ID" value="OGD74755.1"/>
    <property type="molecule type" value="Genomic_DNA"/>
</dbReference>
<dbReference type="InterPro" id="IPR052528">
    <property type="entry name" value="Sugar_transport-like"/>
</dbReference>
<evidence type="ECO:0000313" key="3">
    <source>
        <dbReference type="Proteomes" id="UP000177187"/>
    </source>
</evidence>
<organism evidence="2 3">
    <name type="scientific">Candidatus Coatesbacteria bacterium RBG_13_66_14</name>
    <dbReference type="NCBI Taxonomy" id="1817816"/>
    <lineage>
        <taxon>Bacteria</taxon>
        <taxon>Candidatus Coatesiibacteriota</taxon>
    </lineage>
</organism>
<evidence type="ECO:0000313" key="2">
    <source>
        <dbReference type="EMBL" id="OGD74755.1"/>
    </source>
</evidence>
<evidence type="ECO:0000256" key="1">
    <source>
        <dbReference type="SAM" id="Phobius"/>
    </source>
</evidence>
<feature type="transmembrane region" description="Helical" evidence="1">
    <location>
        <begin position="21"/>
        <end position="41"/>
    </location>
</feature>
<dbReference type="Gene3D" id="1.20.1250.20">
    <property type="entry name" value="MFS general substrate transporter like domains"/>
    <property type="match status" value="2"/>
</dbReference>
<feature type="transmembrane region" description="Helical" evidence="1">
    <location>
        <begin position="176"/>
        <end position="198"/>
    </location>
</feature>
<dbReference type="InterPro" id="IPR036259">
    <property type="entry name" value="MFS_trans_sf"/>
</dbReference>
<feature type="transmembrane region" description="Helical" evidence="1">
    <location>
        <begin position="47"/>
        <end position="69"/>
    </location>
</feature>
<protein>
    <recommendedName>
        <fullName evidence="4">MFS transporter</fullName>
    </recommendedName>
</protein>
<feature type="non-terminal residue" evidence="2">
    <location>
        <position position="318"/>
    </location>
</feature>
<dbReference type="PANTHER" id="PTHR23526">
    <property type="entry name" value="INTEGRAL MEMBRANE TRANSPORT PROTEIN-RELATED"/>
    <property type="match status" value="1"/>
</dbReference>
<name>A0A1F5F515_9BACT</name>
<evidence type="ECO:0008006" key="4">
    <source>
        <dbReference type="Google" id="ProtNLM"/>
    </source>
</evidence>
<reference evidence="2 3" key="1">
    <citation type="journal article" date="2016" name="Nat. Commun.">
        <title>Thousands of microbial genomes shed light on interconnected biogeochemical processes in an aquifer system.</title>
        <authorList>
            <person name="Anantharaman K."/>
            <person name="Brown C.T."/>
            <person name="Hug L.A."/>
            <person name="Sharon I."/>
            <person name="Castelle C.J."/>
            <person name="Probst A.J."/>
            <person name="Thomas B.C."/>
            <person name="Singh A."/>
            <person name="Wilkins M.J."/>
            <person name="Karaoz U."/>
            <person name="Brodie E.L."/>
            <person name="Williams K.H."/>
            <person name="Hubbard S.S."/>
            <person name="Banfield J.F."/>
        </authorList>
    </citation>
    <scope>NUCLEOTIDE SEQUENCE [LARGE SCALE GENOMIC DNA]</scope>
</reference>
<dbReference type="PANTHER" id="PTHR23526:SF2">
    <property type="entry name" value="MAJOR FACILITATOR SUPERFAMILY (MFS) PROFILE DOMAIN-CONTAINING PROTEIN"/>
    <property type="match status" value="1"/>
</dbReference>
<dbReference type="AlphaFoldDB" id="A0A1F5F515"/>
<proteinExistence type="predicted"/>
<feature type="transmembrane region" description="Helical" evidence="1">
    <location>
        <begin position="229"/>
        <end position="248"/>
    </location>
</feature>
<dbReference type="InterPro" id="IPR011701">
    <property type="entry name" value="MFS"/>
</dbReference>
<dbReference type="SUPFAM" id="SSF103473">
    <property type="entry name" value="MFS general substrate transporter"/>
    <property type="match status" value="1"/>
</dbReference>
<keyword evidence="1" id="KW-0812">Transmembrane</keyword>
<feature type="transmembrane region" description="Helical" evidence="1">
    <location>
        <begin position="78"/>
        <end position="101"/>
    </location>
</feature>
<feature type="transmembrane region" description="Helical" evidence="1">
    <location>
        <begin position="254"/>
        <end position="275"/>
    </location>
</feature>
<comment type="caution">
    <text evidence="2">The sequence shown here is derived from an EMBL/GenBank/DDBJ whole genome shotgun (WGS) entry which is preliminary data.</text>
</comment>
<keyword evidence="1" id="KW-1133">Transmembrane helix</keyword>
<dbReference type="Pfam" id="PF07690">
    <property type="entry name" value="MFS_1"/>
    <property type="match status" value="1"/>
</dbReference>
<feature type="transmembrane region" description="Helical" evidence="1">
    <location>
        <begin position="287"/>
        <end position="307"/>
    </location>
</feature>
<dbReference type="GO" id="GO:0022857">
    <property type="term" value="F:transmembrane transporter activity"/>
    <property type="evidence" value="ECO:0007669"/>
    <property type="project" value="InterPro"/>
</dbReference>